<protein>
    <submittedName>
        <fullName evidence="2">FAD-dependent oxidoreductase</fullName>
    </submittedName>
</protein>
<dbReference type="Pfam" id="PF01266">
    <property type="entry name" value="DAO"/>
    <property type="match status" value="1"/>
</dbReference>
<dbReference type="AlphaFoldDB" id="A0A3A4FB99"/>
<dbReference type="InterPro" id="IPR006076">
    <property type="entry name" value="FAD-dep_OxRdtase"/>
</dbReference>
<dbReference type="SUPFAM" id="SSF51905">
    <property type="entry name" value="FAD/NAD(P)-binding domain"/>
    <property type="match status" value="1"/>
</dbReference>
<feature type="domain" description="FAD dependent oxidoreductase" evidence="1">
    <location>
        <begin position="42"/>
        <end position="410"/>
    </location>
</feature>
<evidence type="ECO:0000313" key="2">
    <source>
        <dbReference type="EMBL" id="RJN32387.1"/>
    </source>
</evidence>
<gene>
    <name evidence="2" type="ORF">D3250_00555</name>
</gene>
<dbReference type="Gene3D" id="3.50.50.60">
    <property type="entry name" value="FAD/NAD(P)-binding domain"/>
    <property type="match status" value="1"/>
</dbReference>
<dbReference type="Proteomes" id="UP000266615">
    <property type="component" value="Unassembled WGS sequence"/>
</dbReference>
<sequence length="474" mass="52638">MTTSTTNWASEALKDSQLTPLWLDSEERPVPRDSAEDMTHADLLVVGGGFTGLWTALRAVERAPGTRVLLVEADRIAEHATGRNGGFCEASLTHGEENGRNRWPEEYEKLEQLGLKNLDEIQDTITRYGIDCGFLRGGILSVATRSHEVEAFEPGEPGFLDAAAVREYVDSPTYLAGRYAPEECAVVDPARLAWGLADVAESLGVTIAEHSRLDALQALKRGSGDGVKAHFETPQGMATVTADRAVLATNAFPNPLGKSLKHLRSRWETVPVYDYVLATEPLTDEQLAAIRWDPAIGVADAGNQFHYYRITPDRRILWGGYDVIYHFGRSIKTKHFDRPETFRKLANHFAETFPQLEGVRFTHRWSGVIDTSSQFCALFGKAHGGRTVYATGFTGLGVGASRFAAEVMLDRLEGVETERTLLEMVRKRPLPFPPEPFAWFGILVTTWARAREDKSGKKNLWLRTMDRLGLGFDS</sequence>
<keyword evidence="3" id="KW-1185">Reference proteome</keyword>
<organism evidence="2 3">
    <name type="scientific">Nesterenkonia natronophila</name>
    <dbReference type="NCBI Taxonomy" id="2174932"/>
    <lineage>
        <taxon>Bacteria</taxon>
        <taxon>Bacillati</taxon>
        <taxon>Actinomycetota</taxon>
        <taxon>Actinomycetes</taxon>
        <taxon>Micrococcales</taxon>
        <taxon>Micrococcaceae</taxon>
        <taxon>Nesterenkonia</taxon>
    </lineage>
</organism>
<dbReference type="EMBL" id="QYZP01000001">
    <property type="protein sequence ID" value="RJN32387.1"/>
    <property type="molecule type" value="Genomic_DNA"/>
</dbReference>
<comment type="caution">
    <text evidence="2">The sequence shown here is derived from an EMBL/GenBank/DDBJ whole genome shotgun (WGS) entry which is preliminary data.</text>
</comment>
<evidence type="ECO:0000313" key="3">
    <source>
        <dbReference type="Proteomes" id="UP000266615"/>
    </source>
</evidence>
<reference evidence="2 3" key="1">
    <citation type="submission" date="2018-09" db="EMBL/GenBank/DDBJ databases">
        <title>Nesterenkonia natronophila sp. nov., an alkaliphilic actinobacteriume isolated from a soda lake, and emended description of the genus Nesterenkonia.</title>
        <authorList>
            <person name="Menes R.J."/>
            <person name="Iriarte A."/>
        </authorList>
    </citation>
    <scope>NUCLEOTIDE SEQUENCE [LARGE SCALE GENOMIC DNA]</scope>
    <source>
        <strain evidence="2 3">M8</strain>
    </source>
</reference>
<evidence type="ECO:0000259" key="1">
    <source>
        <dbReference type="Pfam" id="PF01266"/>
    </source>
</evidence>
<dbReference type="OrthoDB" id="9805852at2"/>
<dbReference type="PANTHER" id="PTHR13847:SF281">
    <property type="entry name" value="FAD DEPENDENT OXIDOREDUCTASE DOMAIN-CONTAINING PROTEIN"/>
    <property type="match status" value="1"/>
</dbReference>
<dbReference type="Gene3D" id="3.30.9.10">
    <property type="entry name" value="D-Amino Acid Oxidase, subunit A, domain 2"/>
    <property type="match status" value="1"/>
</dbReference>
<proteinExistence type="predicted"/>
<dbReference type="GO" id="GO:0005737">
    <property type="term" value="C:cytoplasm"/>
    <property type="evidence" value="ECO:0007669"/>
    <property type="project" value="TreeGrafter"/>
</dbReference>
<dbReference type="PANTHER" id="PTHR13847">
    <property type="entry name" value="SARCOSINE DEHYDROGENASE-RELATED"/>
    <property type="match status" value="1"/>
</dbReference>
<accession>A0A3A4FB99</accession>
<dbReference type="InterPro" id="IPR036188">
    <property type="entry name" value="FAD/NAD-bd_sf"/>
</dbReference>
<name>A0A3A4FB99_9MICC</name>